<dbReference type="PROSITE" id="PS50987">
    <property type="entry name" value="HTH_ARSR_2"/>
    <property type="match status" value="1"/>
</dbReference>
<dbReference type="KEGG" id="gak:X907_2616"/>
<organism evidence="4 5">
    <name type="scientific">Glycocaulis alkaliphilus</name>
    <dbReference type="NCBI Taxonomy" id="1434191"/>
    <lineage>
        <taxon>Bacteria</taxon>
        <taxon>Pseudomonadati</taxon>
        <taxon>Pseudomonadota</taxon>
        <taxon>Alphaproteobacteria</taxon>
        <taxon>Maricaulales</taxon>
        <taxon>Maricaulaceae</taxon>
        <taxon>Glycocaulis</taxon>
    </lineage>
</organism>
<dbReference type="InterPro" id="IPR011991">
    <property type="entry name" value="ArsR-like_HTH"/>
</dbReference>
<dbReference type="InterPro" id="IPR036390">
    <property type="entry name" value="WH_DNA-bd_sf"/>
</dbReference>
<dbReference type="NCBIfam" id="NF033788">
    <property type="entry name" value="HTH_metalloreg"/>
    <property type="match status" value="1"/>
</dbReference>
<keyword evidence="5" id="KW-1185">Reference proteome</keyword>
<protein>
    <submittedName>
        <fullName evidence="4">ArsR family transcriptional regulator</fullName>
    </submittedName>
</protein>
<sequence>MDVFDALAHPVRRDVLRLLRGGPMSAGDLAGHFDVSKPTMSRHFATLKEAGLIQAEKTGQTIRYRLNTSVADEAVALVMGLLGPRNRKGSAEE</sequence>
<evidence type="ECO:0000256" key="2">
    <source>
        <dbReference type="ARBA" id="ARBA00023125"/>
    </source>
</evidence>
<dbReference type="InterPro" id="IPR047796">
    <property type="entry name" value="SdpR-like_repress"/>
</dbReference>
<dbReference type="Gene3D" id="1.10.10.10">
    <property type="entry name" value="Winged helix-like DNA-binding domain superfamily/Winged helix DNA-binding domain"/>
    <property type="match status" value="1"/>
</dbReference>
<dbReference type="AlphaFoldDB" id="A0A3T0ECU8"/>
<dbReference type="PANTHER" id="PTHR33154">
    <property type="entry name" value="TRANSCRIPTIONAL REGULATOR, ARSR FAMILY"/>
    <property type="match status" value="1"/>
</dbReference>
<dbReference type="Pfam" id="PF12840">
    <property type="entry name" value="HTH_20"/>
    <property type="match status" value="1"/>
</dbReference>
<name>A0A3T0ECU8_9PROT</name>
<dbReference type="OrthoDB" id="9790747at2"/>
<dbReference type="EMBL" id="CP018911">
    <property type="protein sequence ID" value="AZU05127.1"/>
    <property type="molecule type" value="Genomic_DNA"/>
</dbReference>
<keyword evidence="1" id="KW-0805">Transcription regulation</keyword>
<dbReference type="GO" id="GO:0003677">
    <property type="term" value="F:DNA binding"/>
    <property type="evidence" value="ECO:0007669"/>
    <property type="project" value="UniProtKB-KW"/>
</dbReference>
<evidence type="ECO:0000256" key="3">
    <source>
        <dbReference type="ARBA" id="ARBA00023163"/>
    </source>
</evidence>
<dbReference type="Proteomes" id="UP000286954">
    <property type="component" value="Chromosome"/>
</dbReference>
<reference evidence="4 5" key="1">
    <citation type="submission" date="2016-12" db="EMBL/GenBank/DDBJ databases">
        <title>The genome of dimorphic prosthecate Glycocaulis alkaliphilus 6b-8t, isolated from crude oil dictates its adaptability in petroleum environments.</title>
        <authorList>
            <person name="Wu X.-L."/>
            <person name="Geng S."/>
        </authorList>
    </citation>
    <scope>NUCLEOTIDE SEQUENCE [LARGE SCALE GENOMIC DNA]</scope>
    <source>
        <strain evidence="4 5">6B-8</strain>
    </source>
</reference>
<accession>A0A3T0ECU8</accession>
<dbReference type="NCBIfam" id="NF033789">
    <property type="entry name" value="repress_SdpR"/>
    <property type="match status" value="1"/>
</dbReference>
<proteinExistence type="predicted"/>
<dbReference type="InterPro" id="IPR036388">
    <property type="entry name" value="WH-like_DNA-bd_sf"/>
</dbReference>
<dbReference type="CDD" id="cd00090">
    <property type="entry name" value="HTH_ARSR"/>
    <property type="match status" value="1"/>
</dbReference>
<evidence type="ECO:0000313" key="5">
    <source>
        <dbReference type="Proteomes" id="UP000286954"/>
    </source>
</evidence>
<dbReference type="PANTHER" id="PTHR33154:SF33">
    <property type="entry name" value="TRANSCRIPTIONAL REPRESSOR SDPR"/>
    <property type="match status" value="1"/>
</dbReference>
<gene>
    <name evidence="4" type="ORF">X907_2616</name>
</gene>
<keyword evidence="2" id="KW-0238">DNA-binding</keyword>
<dbReference type="InterPro" id="IPR001845">
    <property type="entry name" value="HTH_ArsR_DNA-bd_dom"/>
</dbReference>
<dbReference type="SMART" id="SM00418">
    <property type="entry name" value="HTH_ARSR"/>
    <property type="match status" value="1"/>
</dbReference>
<keyword evidence="3" id="KW-0804">Transcription</keyword>
<dbReference type="SUPFAM" id="SSF46785">
    <property type="entry name" value="Winged helix' DNA-binding domain"/>
    <property type="match status" value="1"/>
</dbReference>
<dbReference type="RefSeq" id="WP_127568647.1">
    <property type="nucleotide sequence ID" value="NZ_BMFB01000001.1"/>
</dbReference>
<evidence type="ECO:0000313" key="4">
    <source>
        <dbReference type="EMBL" id="AZU05127.1"/>
    </source>
</evidence>
<dbReference type="InterPro" id="IPR051081">
    <property type="entry name" value="HTH_MetalResp_TranReg"/>
</dbReference>
<evidence type="ECO:0000256" key="1">
    <source>
        <dbReference type="ARBA" id="ARBA00023015"/>
    </source>
</evidence>
<dbReference type="PRINTS" id="PR00778">
    <property type="entry name" value="HTHARSR"/>
</dbReference>
<dbReference type="GO" id="GO:0003700">
    <property type="term" value="F:DNA-binding transcription factor activity"/>
    <property type="evidence" value="ECO:0007669"/>
    <property type="project" value="InterPro"/>
</dbReference>